<accession>A0ABX7ANS9</accession>
<keyword evidence="2" id="KW-1185">Reference proteome</keyword>
<organism evidence="1 2">
    <name type="scientific">Lysinibacillus agricola</name>
    <dbReference type="NCBI Taxonomy" id="2590012"/>
    <lineage>
        <taxon>Bacteria</taxon>
        <taxon>Bacillati</taxon>
        <taxon>Bacillota</taxon>
        <taxon>Bacilli</taxon>
        <taxon>Bacillales</taxon>
        <taxon>Bacillaceae</taxon>
        <taxon>Lysinibacillus</taxon>
    </lineage>
</organism>
<dbReference type="EMBL" id="CP067341">
    <property type="protein sequence ID" value="QQP10865.1"/>
    <property type="molecule type" value="Genomic_DNA"/>
</dbReference>
<evidence type="ECO:0000313" key="1">
    <source>
        <dbReference type="EMBL" id="QQP10865.1"/>
    </source>
</evidence>
<evidence type="ECO:0000313" key="2">
    <source>
        <dbReference type="Proteomes" id="UP000596049"/>
    </source>
</evidence>
<sequence>MNHINYDKYKGETREKMIKQSQNFIIKDNKAYDLLTGEDISHLYQHQWLIPVMNKVTINSKEAFKSLKVLGEHEAMNGQFVFAFFTLTKSITDMFPDIKKPDIARLMYLGTLIEWESGMLKTGKGKATTSVTRSNFHEVVKLSKNRSYVLLNQFIDSKVLIENIHNELIMNKELFYRGHKENFNVTVKNKSFTRMFRKTVQDLFNNADGRQLSSIANIYMVLPFLNLHTNIVSHNPDETDIDKIIPMTLGELSDVLGYKDYRKLKTTLNNVKIGDEYAFGFFFFDKDKRSMKIVVNPDIVFAGDGEQLGLVKLMFNKNKPKH</sequence>
<protein>
    <submittedName>
        <fullName evidence="1">Uncharacterized protein</fullName>
    </submittedName>
</protein>
<dbReference type="RefSeq" id="WP_053595675.1">
    <property type="nucleotide sequence ID" value="NZ_CP067341.1"/>
</dbReference>
<reference evidence="1 2" key="1">
    <citation type="submission" date="2020-01" db="EMBL/GenBank/DDBJ databases">
        <authorList>
            <person name="Liu G."/>
            <person name="Liu B."/>
        </authorList>
    </citation>
    <scope>NUCLEOTIDE SEQUENCE [LARGE SCALE GENOMIC DNA]</scope>
    <source>
        <strain evidence="1 2">FJAT-51161</strain>
    </source>
</reference>
<gene>
    <name evidence="1" type="ORF">FJQ98_16595</name>
</gene>
<name>A0ABX7ANS9_9BACI</name>
<dbReference type="Proteomes" id="UP000596049">
    <property type="component" value="Chromosome"/>
</dbReference>
<proteinExistence type="predicted"/>